<dbReference type="Proteomes" id="UP001556367">
    <property type="component" value="Unassembled WGS sequence"/>
</dbReference>
<evidence type="ECO:0000259" key="2">
    <source>
        <dbReference type="Pfam" id="PF20152"/>
    </source>
</evidence>
<evidence type="ECO:0000256" key="1">
    <source>
        <dbReference type="SAM" id="Phobius"/>
    </source>
</evidence>
<feature type="transmembrane region" description="Helical" evidence="1">
    <location>
        <begin position="55"/>
        <end position="77"/>
    </location>
</feature>
<dbReference type="InterPro" id="IPR045339">
    <property type="entry name" value="DUF6534"/>
</dbReference>
<keyword evidence="4" id="KW-1185">Reference proteome</keyword>
<sequence>MWGIDFLESTSENYRDPLWIKILVYALVALETVHGVLAVHFVFAATAVDHPSLELAWSATVIAIVTSCIEILVQFFYARRIWIVSNKKVYVPALVVCLSIVKFSTGQYGASAGMPPYHFSDMLTRQDIVKSAFAVGAATDVLIAASLTYYLHQNRSPFHRTNTIINSLIVYAISNGALTSAFFIVVYIFDTRKLHILALYMIIGSLYTNSMLAT</sequence>
<keyword evidence="1" id="KW-0812">Transmembrane</keyword>
<reference evidence="4" key="1">
    <citation type="submission" date="2024-06" db="EMBL/GenBank/DDBJ databases">
        <title>Multi-omics analyses provide insights into the biosynthesis of the anticancer antibiotic pleurotin in Hohenbuehelia grisea.</title>
        <authorList>
            <person name="Weaver J.A."/>
            <person name="Alberti F."/>
        </authorList>
    </citation>
    <scope>NUCLEOTIDE SEQUENCE [LARGE SCALE GENOMIC DNA]</scope>
    <source>
        <strain evidence="4">T-177</strain>
    </source>
</reference>
<name>A0ABR3JSK8_9AGAR</name>
<feature type="domain" description="DUF6534" evidence="2">
    <location>
        <begin position="137"/>
        <end position="214"/>
    </location>
</feature>
<keyword evidence="1" id="KW-0472">Membrane</keyword>
<dbReference type="PANTHER" id="PTHR40465:SF1">
    <property type="entry name" value="DUF6534 DOMAIN-CONTAINING PROTEIN"/>
    <property type="match status" value="1"/>
</dbReference>
<dbReference type="PANTHER" id="PTHR40465">
    <property type="entry name" value="CHROMOSOME 1, WHOLE GENOME SHOTGUN SEQUENCE"/>
    <property type="match status" value="1"/>
</dbReference>
<feature type="transmembrane region" description="Helical" evidence="1">
    <location>
        <begin position="163"/>
        <end position="188"/>
    </location>
</feature>
<protein>
    <recommendedName>
        <fullName evidence="2">DUF6534 domain-containing protein</fullName>
    </recommendedName>
</protein>
<proteinExistence type="predicted"/>
<evidence type="ECO:0000313" key="3">
    <source>
        <dbReference type="EMBL" id="KAL0958268.1"/>
    </source>
</evidence>
<dbReference type="EMBL" id="JASNQZ010000004">
    <property type="protein sequence ID" value="KAL0958268.1"/>
    <property type="molecule type" value="Genomic_DNA"/>
</dbReference>
<feature type="transmembrane region" description="Helical" evidence="1">
    <location>
        <begin position="194"/>
        <end position="213"/>
    </location>
</feature>
<comment type="caution">
    <text evidence="3">The sequence shown here is derived from an EMBL/GenBank/DDBJ whole genome shotgun (WGS) entry which is preliminary data.</text>
</comment>
<feature type="transmembrane region" description="Helical" evidence="1">
    <location>
        <begin position="128"/>
        <end position="151"/>
    </location>
</feature>
<accession>A0ABR3JSK8</accession>
<feature type="transmembrane region" description="Helical" evidence="1">
    <location>
        <begin position="89"/>
        <end position="108"/>
    </location>
</feature>
<keyword evidence="1" id="KW-1133">Transmembrane helix</keyword>
<organism evidence="3 4">
    <name type="scientific">Hohenbuehelia grisea</name>
    <dbReference type="NCBI Taxonomy" id="104357"/>
    <lineage>
        <taxon>Eukaryota</taxon>
        <taxon>Fungi</taxon>
        <taxon>Dikarya</taxon>
        <taxon>Basidiomycota</taxon>
        <taxon>Agaricomycotina</taxon>
        <taxon>Agaricomycetes</taxon>
        <taxon>Agaricomycetidae</taxon>
        <taxon>Agaricales</taxon>
        <taxon>Pleurotineae</taxon>
        <taxon>Pleurotaceae</taxon>
        <taxon>Hohenbuehelia</taxon>
    </lineage>
</organism>
<evidence type="ECO:0000313" key="4">
    <source>
        <dbReference type="Proteomes" id="UP001556367"/>
    </source>
</evidence>
<gene>
    <name evidence="3" type="ORF">HGRIS_000420</name>
</gene>
<feature type="transmembrane region" description="Helical" evidence="1">
    <location>
        <begin position="22"/>
        <end position="43"/>
    </location>
</feature>
<dbReference type="Pfam" id="PF20152">
    <property type="entry name" value="DUF6534"/>
    <property type="match status" value="1"/>
</dbReference>